<proteinExistence type="predicted"/>
<organism evidence="2 3">
    <name type="scientific">Falsiroseomonas bella</name>
    <dbReference type="NCBI Taxonomy" id="2184016"/>
    <lineage>
        <taxon>Bacteria</taxon>
        <taxon>Pseudomonadati</taxon>
        <taxon>Pseudomonadota</taxon>
        <taxon>Alphaproteobacteria</taxon>
        <taxon>Acetobacterales</taxon>
        <taxon>Roseomonadaceae</taxon>
        <taxon>Falsiroseomonas</taxon>
    </lineage>
</organism>
<protein>
    <submittedName>
        <fullName evidence="2">Zinc-finger domain-containing protein</fullName>
    </submittedName>
</protein>
<feature type="domain" description="Zinc finger CHCC-type" evidence="1">
    <location>
        <begin position="28"/>
        <end position="62"/>
    </location>
</feature>
<dbReference type="AlphaFoldDB" id="A0A317FJV0"/>
<dbReference type="EMBL" id="QGNA01000001">
    <property type="protein sequence ID" value="PWS38229.1"/>
    <property type="molecule type" value="Genomic_DNA"/>
</dbReference>
<keyword evidence="3" id="KW-1185">Reference proteome</keyword>
<dbReference type="OrthoDB" id="7391570at2"/>
<comment type="caution">
    <text evidence="2">The sequence shown here is derived from an EMBL/GenBank/DDBJ whole genome shotgun (WGS) entry which is preliminary data.</text>
</comment>
<dbReference type="Proteomes" id="UP000245765">
    <property type="component" value="Unassembled WGS sequence"/>
</dbReference>
<evidence type="ECO:0000259" key="1">
    <source>
        <dbReference type="Pfam" id="PF10276"/>
    </source>
</evidence>
<dbReference type="RefSeq" id="WP_109868850.1">
    <property type="nucleotide sequence ID" value="NZ_QGNA01000001.1"/>
</dbReference>
<reference evidence="3" key="1">
    <citation type="submission" date="2018-05" db="EMBL/GenBank/DDBJ databases">
        <authorList>
            <person name="Du Z."/>
            <person name="Wang X."/>
        </authorList>
    </citation>
    <scope>NUCLEOTIDE SEQUENCE [LARGE SCALE GENOMIC DNA]</scope>
    <source>
        <strain evidence="3">CQN31</strain>
    </source>
</reference>
<dbReference type="Pfam" id="PF10276">
    <property type="entry name" value="zf-CHCC"/>
    <property type="match status" value="1"/>
</dbReference>
<dbReference type="GO" id="GO:0008270">
    <property type="term" value="F:zinc ion binding"/>
    <property type="evidence" value="ECO:0007669"/>
    <property type="project" value="UniProtKB-KW"/>
</dbReference>
<name>A0A317FJV0_9PROT</name>
<sequence length="74" mass="7974">MRDQRQTGYTPVMLPGVTPQETITVQARTVGCDGGGGALGHPLVYLRIEDRQVTCPYCSRTYVLAEGAGDDHGH</sequence>
<evidence type="ECO:0000313" key="2">
    <source>
        <dbReference type="EMBL" id="PWS38229.1"/>
    </source>
</evidence>
<keyword evidence="2" id="KW-0863">Zinc-finger</keyword>
<dbReference type="InterPro" id="IPR019401">
    <property type="entry name" value="Znf_CHCC"/>
</dbReference>
<dbReference type="Gene3D" id="2.60.260.40">
    <property type="entry name" value="q5lls5 like domains"/>
    <property type="match status" value="1"/>
</dbReference>
<keyword evidence="2" id="KW-0479">Metal-binding</keyword>
<evidence type="ECO:0000313" key="3">
    <source>
        <dbReference type="Proteomes" id="UP000245765"/>
    </source>
</evidence>
<accession>A0A317FJV0</accession>
<gene>
    <name evidence="2" type="ORF">DFH01_02720</name>
</gene>
<keyword evidence="2" id="KW-0862">Zinc</keyword>